<dbReference type="InterPro" id="IPR036662">
    <property type="entry name" value="PTS_EIIA_man-typ_sf"/>
</dbReference>
<name>A0A1Q8E7F8_9STRE</name>
<dbReference type="Gene3D" id="3.40.50.510">
    <property type="entry name" value="Phosphotransferase system, mannose-type IIA component"/>
    <property type="match status" value="1"/>
</dbReference>
<proteinExistence type="predicted"/>
<comment type="catalytic activity">
    <reaction evidence="1">
        <text>dihydroxyacetone + phosphoenolpyruvate = dihydroxyacetone phosphate + pyruvate</text>
        <dbReference type="Rhea" id="RHEA:18381"/>
        <dbReference type="ChEBI" id="CHEBI:15361"/>
        <dbReference type="ChEBI" id="CHEBI:16016"/>
        <dbReference type="ChEBI" id="CHEBI:57642"/>
        <dbReference type="ChEBI" id="CHEBI:58702"/>
        <dbReference type="EC" id="2.7.1.121"/>
    </reaction>
</comment>
<dbReference type="InterPro" id="IPR012844">
    <property type="entry name" value="DhaM_N"/>
</dbReference>
<feature type="domain" description="PTS EIIA type-4" evidence="6">
    <location>
        <begin position="4"/>
        <end position="125"/>
    </location>
</feature>
<evidence type="ECO:0000256" key="2">
    <source>
        <dbReference type="ARBA" id="ARBA00002788"/>
    </source>
</evidence>
<dbReference type="PANTHER" id="PTHR38594:SF1">
    <property type="entry name" value="PEP-DEPENDENT DIHYDROXYACETONE KINASE, PHOSPHORYL DONOR SUBUNIT DHAM"/>
    <property type="match status" value="1"/>
</dbReference>
<accession>A0A1Q8E7F8</accession>
<dbReference type="NCBIfam" id="TIGR02364">
    <property type="entry name" value="dha_pts"/>
    <property type="match status" value="1"/>
</dbReference>
<organism evidence="7 8">
    <name type="scientific">Streptococcus cuniculi</name>
    <dbReference type="NCBI Taxonomy" id="1432788"/>
    <lineage>
        <taxon>Bacteria</taxon>
        <taxon>Bacillati</taxon>
        <taxon>Bacillota</taxon>
        <taxon>Bacilli</taxon>
        <taxon>Lactobacillales</taxon>
        <taxon>Streptococcaceae</taxon>
        <taxon>Streptococcus</taxon>
    </lineage>
</organism>
<evidence type="ECO:0000259" key="6">
    <source>
        <dbReference type="PROSITE" id="PS51096"/>
    </source>
</evidence>
<evidence type="ECO:0000256" key="4">
    <source>
        <dbReference type="ARBA" id="ARBA00022679"/>
    </source>
</evidence>
<dbReference type="InterPro" id="IPR039643">
    <property type="entry name" value="DhaM"/>
</dbReference>
<evidence type="ECO:0000313" key="7">
    <source>
        <dbReference type="EMBL" id="OLF47716.1"/>
    </source>
</evidence>
<evidence type="ECO:0000313" key="8">
    <source>
        <dbReference type="Proteomes" id="UP000186890"/>
    </source>
</evidence>
<dbReference type="GO" id="GO:0009401">
    <property type="term" value="P:phosphoenolpyruvate-dependent sugar phosphotransferase system"/>
    <property type="evidence" value="ECO:0007669"/>
    <property type="project" value="InterPro"/>
</dbReference>
<keyword evidence="8" id="KW-1185">Reference proteome</keyword>
<dbReference type="OrthoDB" id="7065393at2"/>
<dbReference type="RefSeq" id="WP_075105023.1">
    <property type="nucleotide sequence ID" value="NZ_MSJM01000005.1"/>
</dbReference>
<sequence length="125" mass="13317">MTQTIGIVIVSHSRHLAQGAIDLISEVAKDVPITYCGGLEDGSIGTEFSRVEDAVNSNPAEMILAFFDLGSARMNMEMVADFSDKDIRIQSVPIVEGSYTAAALLQAGAPLEAVLAQLAELEIHK</sequence>
<dbReference type="EMBL" id="MSJM01000005">
    <property type="protein sequence ID" value="OLF47716.1"/>
    <property type="molecule type" value="Genomic_DNA"/>
</dbReference>
<dbReference type="EC" id="2.7.1.121" evidence="3"/>
<comment type="subunit">
    <text evidence="5">Homodimer. The dihydroxyacetone kinase complex is composed of a homodimer of DhaM, a homodimer of DhaK and the subunit DhaL.</text>
</comment>
<evidence type="ECO:0000256" key="1">
    <source>
        <dbReference type="ARBA" id="ARBA00001113"/>
    </source>
</evidence>
<dbReference type="GO" id="GO:0016020">
    <property type="term" value="C:membrane"/>
    <property type="evidence" value="ECO:0007669"/>
    <property type="project" value="InterPro"/>
</dbReference>
<dbReference type="AlphaFoldDB" id="A0A1Q8E7F8"/>
<dbReference type="GO" id="GO:0019563">
    <property type="term" value="P:glycerol catabolic process"/>
    <property type="evidence" value="ECO:0007669"/>
    <property type="project" value="InterPro"/>
</dbReference>
<evidence type="ECO:0000256" key="5">
    <source>
        <dbReference type="ARBA" id="ARBA00046577"/>
    </source>
</evidence>
<reference evidence="8" key="1">
    <citation type="submission" date="2016-12" db="EMBL/GenBank/DDBJ databases">
        <authorList>
            <person name="Gulvik C.A."/>
        </authorList>
    </citation>
    <scope>NUCLEOTIDE SEQUENCE [LARGE SCALE GENOMIC DNA]</scope>
    <source>
        <strain evidence="8">NED12-00049-6B</strain>
    </source>
</reference>
<gene>
    <name evidence="7" type="ORF">BU202_06705</name>
</gene>
<dbReference type="GO" id="GO:0047324">
    <property type="term" value="F:phosphoenolpyruvate-glycerone phosphotransferase activity"/>
    <property type="evidence" value="ECO:0007669"/>
    <property type="project" value="UniProtKB-EC"/>
</dbReference>
<dbReference type="InterPro" id="IPR004701">
    <property type="entry name" value="PTS_EIIA_man-typ"/>
</dbReference>
<dbReference type="PANTHER" id="PTHR38594">
    <property type="entry name" value="PEP-DEPENDENT DIHYDROXYACETONE KINASE, PHOSPHORYL DONOR SUBUNIT DHAM"/>
    <property type="match status" value="1"/>
</dbReference>
<dbReference type="SUPFAM" id="SSF53062">
    <property type="entry name" value="PTS system fructose IIA component-like"/>
    <property type="match status" value="1"/>
</dbReference>
<dbReference type="Pfam" id="PF03610">
    <property type="entry name" value="EIIA-man"/>
    <property type="match status" value="1"/>
</dbReference>
<protein>
    <recommendedName>
        <fullName evidence="3">phosphoenolpyruvate--glycerone phosphotransferase</fullName>
        <ecNumber evidence="3">2.7.1.121</ecNumber>
    </recommendedName>
</protein>
<keyword evidence="4" id="KW-0808">Transferase</keyword>
<comment type="function">
    <text evidence="2">Component of the dihydroxyacetone kinase complex, which is responsible for the phosphoenolpyruvate (PEP)-dependent phosphorylation of dihydroxyacetone. DhaM serves as the phosphoryl donor. Is phosphorylated by phosphoenolpyruvate in an EI- and HPr-dependent reaction, and a phosphorelay system on histidine residues finally leads to phosphoryl transfer to DhaL and dihydroxyacetone.</text>
</comment>
<dbReference type="Proteomes" id="UP000186890">
    <property type="component" value="Unassembled WGS sequence"/>
</dbReference>
<dbReference type="PROSITE" id="PS51096">
    <property type="entry name" value="PTS_EIIA_TYPE_4"/>
    <property type="match status" value="1"/>
</dbReference>
<comment type="caution">
    <text evidence="7">The sequence shown here is derived from an EMBL/GenBank/DDBJ whole genome shotgun (WGS) entry which is preliminary data.</text>
</comment>
<evidence type="ECO:0000256" key="3">
    <source>
        <dbReference type="ARBA" id="ARBA00012095"/>
    </source>
</evidence>